<evidence type="ECO:0000313" key="2">
    <source>
        <dbReference type="Proteomes" id="UP000510822"/>
    </source>
</evidence>
<dbReference type="RefSeq" id="WP_180307289.1">
    <property type="nucleotide sequence ID" value="NZ_CP058952.1"/>
</dbReference>
<proteinExistence type="predicted"/>
<accession>A0A7D5ZAV0</accession>
<reference evidence="1 2" key="1">
    <citation type="journal article" date="2016" name="Int. J. Syst. Evol. Microbiol.">
        <title>Chitinibacter fontanus sp. nov., isolated from a spring.</title>
        <authorList>
            <person name="Sheu S.Y."/>
            <person name="Li Y.S."/>
            <person name="Young C.C."/>
            <person name="Chen W.M."/>
        </authorList>
    </citation>
    <scope>NUCLEOTIDE SEQUENCE [LARGE SCALE GENOMIC DNA]</scope>
    <source>
        <strain evidence="1 2">STM-7</strain>
    </source>
</reference>
<dbReference type="AlphaFoldDB" id="A0A7D5ZAV0"/>
<sequence>MNAKIKRLSKRQQKRYLLREAEKVLQNLLIANKGMPSEDQLEAAVSVRYNEILIKS</sequence>
<gene>
    <name evidence="1" type="ORF">HZU75_00540</name>
</gene>
<dbReference type="KEGG" id="cfon:HZU75_00540"/>
<dbReference type="EMBL" id="CP058952">
    <property type="protein sequence ID" value="QLI80144.1"/>
    <property type="molecule type" value="Genomic_DNA"/>
</dbReference>
<protein>
    <submittedName>
        <fullName evidence="1">Uncharacterized protein</fullName>
    </submittedName>
</protein>
<name>A0A7D5ZAV0_9NEIS</name>
<keyword evidence="2" id="KW-1185">Reference proteome</keyword>
<dbReference type="Proteomes" id="UP000510822">
    <property type="component" value="Chromosome"/>
</dbReference>
<evidence type="ECO:0000313" key="1">
    <source>
        <dbReference type="EMBL" id="QLI80144.1"/>
    </source>
</evidence>
<organism evidence="1 2">
    <name type="scientific">Chitinibacter fontanus</name>
    <dbReference type="NCBI Taxonomy" id="1737446"/>
    <lineage>
        <taxon>Bacteria</taxon>
        <taxon>Pseudomonadati</taxon>
        <taxon>Pseudomonadota</taxon>
        <taxon>Betaproteobacteria</taxon>
        <taxon>Neisseriales</taxon>
        <taxon>Chitinibacteraceae</taxon>
        <taxon>Chitinibacter</taxon>
    </lineage>
</organism>